<dbReference type="Gene3D" id="3.10.450.50">
    <property type="match status" value="1"/>
</dbReference>
<accession>A0A8G1RQY9</accession>
<dbReference type="EMBL" id="KZ824640">
    <property type="protein sequence ID" value="RAK77855.1"/>
    <property type="molecule type" value="Genomic_DNA"/>
</dbReference>
<dbReference type="VEuPathDB" id="FungiDB:BO72DRAFT_428076"/>
<proteinExistence type="predicted"/>
<dbReference type="OrthoDB" id="5440at2759"/>
<dbReference type="PANTHER" id="PTHR38436:SF3">
    <property type="entry name" value="CARBOXYMETHYLENEBUTENOLIDASE-RELATED"/>
    <property type="match status" value="1"/>
</dbReference>
<evidence type="ECO:0008006" key="3">
    <source>
        <dbReference type="Google" id="ProtNLM"/>
    </source>
</evidence>
<dbReference type="InterPro" id="IPR009959">
    <property type="entry name" value="Cyclase_SnoaL-like"/>
</dbReference>
<organism evidence="1 2">
    <name type="scientific">Aspergillus fijiensis CBS 313.89</name>
    <dbReference type="NCBI Taxonomy" id="1448319"/>
    <lineage>
        <taxon>Eukaryota</taxon>
        <taxon>Fungi</taxon>
        <taxon>Dikarya</taxon>
        <taxon>Ascomycota</taxon>
        <taxon>Pezizomycotina</taxon>
        <taxon>Eurotiomycetes</taxon>
        <taxon>Eurotiomycetidae</taxon>
        <taxon>Eurotiales</taxon>
        <taxon>Aspergillaceae</taxon>
        <taxon>Aspergillus</taxon>
    </lineage>
</organism>
<dbReference type="InterPro" id="IPR032710">
    <property type="entry name" value="NTF2-like_dom_sf"/>
</dbReference>
<dbReference type="PANTHER" id="PTHR38436">
    <property type="entry name" value="POLYKETIDE CYCLASE SNOAL-LIKE DOMAIN"/>
    <property type="match status" value="1"/>
</dbReference>
<protein>
    <recommendedName>
        <fullName evidence="3">NTF2-like protein</fullName>
    </recommendedName>
</protein>
<dbReference type="SUPFAM" id="SSF54427">
    <property type="entry name" value="NTF2-like"/>
    <property type="match status" value="1"/>
</dbReference>
<dbReference type="GO" id="GO:0030638">
    <property type="term" value="P:polyketide metabolic process"/>
    <property type="evidence" value="ECO:0007669"/>
    <property type="project" value="InterPro"/>
</dbReference>
<evidence type="ECO:0000313" key="2">
    <source>
        <dbReference type="Proteomes" id="UP000249789"/>
    </source>
</evidence>
<keyword evidence="2" id="KW-1185">Reference proteome</keyword>
<sequence>MTTTSSSLPSAPAITVSPNITLQPPLSRCGEGPGLLLIRPANSVGCQTNNTTLDPAPLQKWAEESYTVVEITLDTVSSGDAVGVSDAISAAVRALSKCPQCSGRGHGDNLKYKVYGSPRDYAPSFPALLQQSITALTPEQAPAAAIYFSAWESPCPTIPALFHLPAGQTLAESITAATTTTTTKTYQYPSTRSPGFIIPGHADFDLRAAGVAHTRSLTFLKPRTGGPYFDLEQIWEAHTHHEFGDRSVENTMATMVQEPYVNHIPTVCLPFLPGCGTGRAALTRFYAQHFIFANPADTALELVSRTVGVDRVVDEFILCMTHDRVVDWLVPGVPPTGRPLRVPFTAVVNIRGDRLFHEHIAWDQATVLRQLGLLPEYLPFPYAVAGEGSGEDTAEGRRWEYRVPAAGVETALKLRGDGGVVSNAMMGFEVREVQDSSLG</sequence>
<dbReference type="GeneID" id="63860348"/>
<name>A0A8G1RQY9_9EURO</name>
<dbReference type="RefSeq" id="XP_040801865.1">
    <property type="nucleotide sequence ID" value="XM_040943015.1"/>
</dbReference>
<gene>
    <name evidence="1" type="ORF">BO72DRAFT_428076</name>
</gene>
<dbReference type="AlphaFoldDB" id="A0A8G1RQY9"/>
<reference evidence="1 2" key="1">
    <citation type="submission" date="2018-02" db="EMBL/GenBank/DDBJ databases">
        <title>The genomes of Aspergillus section Nigri reveals drivers in fungal speciation.</title>
        <authorList>
            <consortium name="DOE Joint Genome Institute"/>
            <person name="Vesth T.C."/>
            <person name="Nybo J."/>
            <person name="Theobald S."/>
            <person name="Brandl J."/>
            <person name="Frisvad J.C."/>
            <person name="Nielsen K.F."/>
            <person name="Lyhne E.K."/>
            <person name="Kogle M.E."/>
            <person name="Kuo A."/>
            <person name="Riley R."/>
            <person name="Clum A."/>
            <person name="Nolan M."/>
            <person name="Lipzen A."/>
            <person name="Salamov A."/>
            <person name="Henrissat B."/>
            <person name="Wiebenga A."/>
            <person name="De vries R.P."/>
            <person name="Grigoriev I.V."/>
            <person name="Mortensen U.H."/>
            <person name="Andersen M.R."/>
            <person name="Baker S.E."/>
        </authorList>
    </citation>
    <scope>NUCLEOTIDE SEQUENCE [LARGE SCALE GENOMIC DNA]</scope>
    <source>
        <strain evidence="1 2">CBS 313.89</strain>
    </source>
</reference>
<dbReference type="Proteomes" id="UP000249789">
    <property type="component" value="Unassembled WGS sequence"/>
</dbReference>
<evidence type="ECO:0000313" key="1">
    <source>
        <dbReference type="EMBL" id="RAK77855.1"/>
    </source>
</evidence>